<dbReference type="GeneID" id="93365550"/>
<accession>C3J7Z1</accession>
<proteinExistence type="predicted"/>
<reference evidence="1 2" key="1">
    <citation type="submission" date="2009-04" db="EMBL/GenBank/DDBJ databases">
        <authorList>
            <person name="Sebastian Y."/>
            <person name="Madupu R."/>
            <person name="Durkin A.S."/>
            <person name="Torralba M."/>
            <person name="Methe B."/>
            <person name="Sutton G.G."/>
            <person name="Strausberg R.L."/>
            <person name="Nelson K.E."/>
        </authorList>
    </citation>
    <scope>NUCLEOTIDE SEQUENCE [LARGE SCALE GENOMIC DNA]</scope>
    <source>
        <strain evidence="2">ATCC 35406 / BCRC 14492 / JCM 8526 / NCTC 13058 / HG 370</strain>
    </source>
</reference>
<keyword evidence="2" id="KW-1185">Reference proteome</keyword>
<gene>
    <name evidence="1" type="ORF">POREN0001_1234</name>
</gene>
<evidence type="ECO:0000313" key="1">
    <source>
        <dbReference type="EMBL" id="EEN83738.1"/>
    </source>
</evidence>
<organism evidence="1 2">
    <name type="scientific">Porphyromonas endodontalis (strain ATCC 35406 / DSM 24491 / JCM 8526 / CCUG 16442 / BCRC 14492 / NCTC 13058 / HG 370)</name>
    <name type="common">Bacteroides endodontalis</name>
    <dbReference type="NCBI Taxonomy" id="553175"/>
    <lineage>
        <taxon>Bacteria</taxon>
        <taxon>Pseudomonadati</taxon>
        <taxon>Bacteroidota</taxon>
        <taxon>Bacteroidia</taxon>
        <taxon>Bacteroidales</taxon>
        <taxon>Porphyromonadaceae</taxon>
        <taxon>Porphyromonas</taxon>
    </lineage>
</organism>
<dbReference type="EMBL" id="ACNN01000005">
    <property type="protein sequence ID" value="EEN83738.1"/>
    <property type="molecule type" value="Genomic_DNA"/>
</dbReference>
<dbReference type="STRING" id="553175.POREN0001_1234"/>
<dbReference type="Proteomes" id="UP000004295">
    <property type="component" value="Unassembled WGS sequence"/>
</dbReference>
<sequence>MKQTPTTPSPEVLAAIGLALTESLADYMHDTTDMRLTIRRPSVASAWALKSQIVRSVPSIKEH</sequence>
<comment type="caution">
    <text evidence="1">The sequence shown here is derived from an EMBL/GenBank/DDBJ whole genome shotgun (WGS) entry which is preliminary data.</text>
</comment>
<dbReference type="AlphaFoldDB" id="C3J7Z1"/>
<evidence type="ECO:0000313" key="2">
    <source>
        <dbReference type="Proteomes" id="UP000004295"/>
    </source>
</evidence>
<dbReference type="RefSeq" id="WP_004332205.1">
    <property type="nucleotide sequence ID" value="NZ_ACNN01000005.1"/>
</dbReference>
<name>C3J7Z1_POREA</name>
<protein>
    <submittedName>
        <fullName evidence="1">Uncharacterized protein</fullName>
    </submittedName>
</protein>